<gene>
    <name evidence="2" type="ORF">EXN66_Car008247</name>
</gene>
<dbReference type="AlphaFoldDB" id="A0A6G1PQE7"/>
<accession>A0A6G1PQE7</accession>
<dbReference type="EMBL" id="CM015719">
    <property type="protein sequence ID" value="KAF3692571.1"/>
    <property type="molecule type" value="Genomic_DNA"/>
</dbReference>
<evidence type="ECO:0000256" key="1">
    <source>
        <dbReference type="SAM" id="Phobius"/>
    </source>
</evidence>
<reference evidence="3" key="2">
    <citation type="submission" date="2019-02" db="EMBL/GenBank/DDBJ databases">
        <title>Opniocepnalus argus Var Kimnra genome.</title>
        <authorList>
            <person name="Zhou C."/>
            <person name="Xiao S."/>
        </authorList>
    </citation>
    <scope>NUCLEOTIDE SEQUENCE [LARGE SCALE GENOMIC DNA]</scope>
</reference>
<evidence type="ECO:0000313" key="3">
    <source>
        <dbReference type="Proteomes" id="UP000503349"/>
    </source>
</evidence>
<keyword evidence="1" id="KW-0472">Membrane</keyword>
<sequence length="131" mass="14566">MWNTKASKRHRQHSGIPSLFPYLPASCPPTLLRVYGATEHVFPAVLTLESKTEDALPTELAHEIGRQMAAILTLSTAAAVAQSLIMAWMTMLQCNMWLQIFQLPKRIRKLEGPFSSVGVFGPLLQEATTNF</sequence>
<organism evidence="2 3">
    <name type="scientific">Channa argus</name>
    <name type="common">Northern snakehead</name>
    <name type="synonym">Ophicephalus argus</name>
    <dbReference type="NCBI Taxonomy" id="215402"/>
    <lineage>
        <taxon>Eukaryota</taxon>
        <taxon>Metazoa</taxon>
        <taxon>Chordata</taxon>
        <taxon>Craniata</taxon>
        <taxon>Vertebrata</taxon>
        <taxon>Euteleostomi</taxon>
        <taxon>Actinopterygii</taxon>
        <taxon>Neopterygii</taxon>
        <taxon>Teleostei</taxon>
        <taxon>Neoteleostei</taxon>
        <taxon>Acanthomorphata</taxon>
        <taxon>Anabantaria</taxon>
        <taxon>Anabantiformes</taxon>
        <taxon>Channoidei</taxon>
        <taxon>Channidae</taxon>
        <taxon>Channa</taxon>
    </lineage>
</organism>
<keyword evidence="1" id="KW-0812">Transmembrane</keyword>
<keyword evidence="3" id="KW-1185">Reference proteome</keyword>
<protein>
    <submittedName>
        <fullName evidence="2">Uncharacterized protein</fullName>
    </submittedName>
</protein>
<proteinExistence type="predicted"/>
<name>A0A6G1PQE7_CHAAH</name>
<reference evidence="2 3" key="1">
    <citation type="submission" date="2019-02" db="EMBL/GenBank/DDBJ databases">
        <title>Opniocepnalus argus genome.</title>
        <authorList>
            <person name="Zhou C."/>
            <person name="Xiao S."/>
        </authorList>
    </citation>
    <scope>NUCLEOTIDE SEQUENCE [LARGE SCALE GENOMIC DNA]</scope>
    <source>
        <strain evidence="2">OARG1902GOOAL</strain>
        <tissue evidence="2">Muscle</tissue>
    </source>
</reference>
<feature type="transmembrane region" description="Helical" evidence="1">
    <location>
        <begin position="69"/>
        <end position="89"/>
    </location>
</feature>
<keyword evidence="1" id="KW-1133">Transmembrane helix</keyword>
<evidence type="ECO:0000313" key="2">
    <source>
        <dbReference type="EMBL" id="KAF3692571.1"/>
    </source>
</evidence>
<dbReference type="Proteomes" id="UP000503349">
    <property type="component" value="Chromosome 8"/>
</dbReference>